<dbReference type="AlphaFoldDB" id="A0A2N6K7F6"/>
<dbReference type="EMBL" id="NRQW01000082">
    <property type="protein sequence ID" value="PLZ93139.1"/>
    <property type="molecule type" value="Genomic_DNA"/>
</dbReference>
<dbReference type="InterPro" id="IPR029032">
    <property type="entry name" value="AhpD-like"/>
</dbReference>
<evidence type="ECO:0000313" key="2">
    <source>
        <dbReference type="EMBL" id="PLZ93139.1"/>
    </source>
</evidence>
<protein>
    <submittedName>
        <fullName evidence="2">Alkylhydroperoxidase</fullName>
    </submittedName>
</protein>
<dbReference type="RefSeq" id="WP_102204881.1">
    <property type="nucleotide sequence ID" value="NZ_CAWNVR010000022.1"/>
</dbReference>
<evidence type="ECO:0000259" key="1">
    <source>
        <dbReference type="Pfam" id="PF02627"/>
    </source>
</evidence>
<keyword evidence="2" id="KW-0560">Oxidoreductase</keyword>
<dbReference type="Pfam" id="PF02627">
    <property type="entry name" value="CMD"/>
    <property type="match status" value="1"/>
</dbReference>
<dbReference type="InterPro" id="IPR004675">
    <property type="entry name" value="AhpD_core"/>
</dbReference>
<name>A0A2N6K7F6_FISMU</name>
<evidence type="ECO:0000313" key="3">
    <source>
        <dbReference type="Proteomes" id="UP000235036"/>
    </source>
</evidence>
<dbReference type="GO" id="GO:0051920">
    <property type="term" value="F:peroxiredoxin activity"/>
    <property type="evidence" value="ECO:0007669"/>
    <property type="project" value="InterPro"/>
</dbReference>
<proteinExistence type="predicted"/>
<accession>A0A2N6K7F6</accession>
<dbReference type="InterPro" id="IPR003779">
    <property type="entry name" value="CMD-like"/>
</dbReference>
<gene>
    <name evidence="2" type="ORF">CEN44_03940</name>
</gene>
<dbReference type="PANTHER" id="PTHR35446">
    <property type="entry name" value="SI:CH211-175M2.5"/>
    <property type="match status" value="1"/>
</dbReference>
<reference evidence="2 3" key="1">
    <citation type="submission" date="2017-08" db="EMBL/GenBank/DDBJ databases">
        <title>Genomes of Fischerella (Mastigocladus) sp. strains.</title>
        <authorList>
            <person name="Miller S.R."/>
        </authorList>
    </citation>
    <scope>NUCLEOTIDE SEQUENCE [LARGE SCALE GENOMIC DNA]</scope>
    <source>
        <strain evidence="2 3">CCMEE 5323</strain>
    </source>
</reference>
<organism evidence="2 3">
    <name type="scientific">Fischerella muscicola CCMEE 5323</name>
    <dbReference type="NCBI Taxonomy" id="2019572"/>
    <lineage>
        <taxon>Bacteria</taxon>
        <taxon>Bacillati</taxon>
        <taxon>Cyanobacteriota</taxon>
        <taxon>Cyanophyceae</taxon>
        <taxon>Nostocales</taxon>
        <taxon>Hapalosiphonaceae</taxon>
        <taxon>Fischerella</taxon>
    </lineage>
</organism>
<dbReference type="Proteomes" id="UP000235036">
    <property type="component" value="Unassembled WGS sequence"/>
</dbReference>
<dbReference type="Gene3D" id="1.20.1290.10">
    <property type="entry name" value="AhpD-like"/>
    <property type="match status" value="1"/>
</dbReference>
<dbReference type="SUPFAM" id="SSF69118">
    <property type="entry name" value="AhpD-like"/>
    <property type="match status" value="1"/>
</dbReference>
<keyword evidence="3" id="KW-1185">Reference proteome</keyword>
<feature type="domain" description="Carboxymuconolactone decarboxylase-like" evidence="1">
    <location>
        <begin position="42"/>
        <end position="121"/>
    </location>
</feature>
<dbReference type="NCBIfam" id="TIGR00778">
    <property type="entry name" value="ahpD_dom"/>
    <property type="match status" value="1"/>
</dbReference>
<keyword evidence="2" id="KW-0575">Peroxidase</keyword>
<dbReference type="PANTHER" id="PTHR35446:SF2">
    <property type="entry name" value="CARBOXYMUCONOLACTONE DECARBOXYLASE-LIKE DOMAIN-CONTAINING PROTEIN"/>
    <property type="match status" value="1"/>
</dbReference>
<comment type="caution">
    <text evidence="2">The sequence shown here is derived from an EMBL/GenBank/DDBJ whole genome shotgun (WGS) entry which is preliminary data.</text>
</comment>
<sequence>MTKLIEYEHSSEEVRAIYDDIRATRKTDEINNFWKAIANHPPTLQRTWQAVKEVMTSPGEIDPLMRELIYIAVSVTNGCEYCIASHTAAAYSKGMSDQMFGELMAIAATANMTNRLANGYRIPVDERFKT</sequence>